<protein>
    <submittedName>
        <fullName evidence="3">YHYH domain-containing protein</fullName>
    </submittedName>
</protein>
<evidence type="ECO:0000313" key="4">
    <source>
        <dbReference type="Proteomes" id="UP000339690"/>
    </source>
</evidence>
<feature type="compositionally biased region" description="Low complexity" evidence="1">
    <location>
        <begin position="59"/>
        <end position="68"/>
    </location>
</feature>
<gene>
    <name evidence="3" type="ORF">GI584_03595</name>
</gene>
<name>A0A5Q2TEI1_9BACI</name>
<sequence>MKKNLLFLIIVLILIPFHSTLEAHSGRTDSSGGHNCSAKSIAKGLCTDYHYHNGGGSSSSGSSSSSSSNIPKEPSGPTLEEIEAQDKTKGEEDGYSVGVDDGYNGAKENETIDTSSNAYQEGYSVGYNKGFEEGKKNLNSEKEKAYDAGYDAAIEGLKEAKHSENDLVQASYKEGYEKATAEIEAAKKEEYYTTGYEDGKVDVNNEPKDTKTIFIESYNKGYEKGQKELKDQYIKLGYEAAFTTLEYKKPDLEKEKYINWYKDGFNSNEEIDKIKDEAYKLGLNGDVYDLPKEYEKSEVIFSHHFEIGQKEYEVEKKENTQQTTFGLSVIFLGWLARRFYVARKIIS</sequence>
<proteinExistence type="predicted"/>
<accession>A0A5Q2TEI1</accession>
<feature type="signal peptide" evidence="2">
    <location>
        <begin position="1"/>
        <end position="23"/>
    </location>
</feature>
<dbReference type="NCBIfam" id="NF033223">
    <property type="entry name" value="YHYH_alt"/>
    <property type="match status" value="1"/>
</dbReference>
<feature type="region of interest" description="Disordered" evidence="1">
    <location>
        <begin position="55"/>
        <end position="117"/>
    </location>
</feature>
<evidence type="ECO:0000313" key="3">
    <source>
        <dbReference type="EMBL" id="QGH33174.1"/>
    </source>
</evidence>
<dbReference type="RefSeq" id="WP_153790259.1">
    <property type="nucleotide sequence ID" value="NZ_CP045915.1"/>
</dbReference>
<dbReference type="KEGG" id="grc:GI584_03595"/>
<organism evidence="3 4">
    <name type="scientific">Gracilibacillus salitolerans</name>
    <dbReference type="NCBI Taxonomy" id="2663022"/>
    <lineage>
        <taxon>Bacteria</taxon>
        <taxon>Bacillati</taxon>
        <taxon>Bacillota</taxon>
        <taxon>Bacilli</taxon>
        <taxon>Bacillales</taxon>
        <taxon>Bacillaceae</taxon>
        <taxon>Gracilibacillus</taxon>
    </lineage>
</organism>
<reference evidence="3 4" key="1">
    <citation type="submission" date="2019-11" db="EMBL/GenBank/DDBJ databases">
        <title>Gracilibacillus salitolerans sp. nov., a moderate halophile isolated from a saline soil in northwest China.</title>
        <authorList>
            <person name="Gan L."/>
        </authorList>
    </citation>
    <scope>NUCLEOTIDE SEQUENCE [LARGE SCALE GENOMIC DNA]</scope>
    <source>
        <strain evidence="3 4">SCU50</strain>
    </source>
</reference>
<evidence type="ECO:0000256" key="2">
    <source>
        <dbReference type="SAM" id="SignalP"/>
    </source>
</evidence>
<feature type="chain" id="PRO_5024389456" evidence="2">
    <location>
        <begin position="24"/>
        <end position="347"/>
    </location>
</feature>
<dbReference type="Proteomes" id="UP000339690">
    <property type="component" value="Chromosome"/>
</dbReference>
<evidence type="ECO:0000256" key="1">
    <source>
        <dbReference type="SAM" id="MobiDB-lite"/>
    </source>
</evidence>
<dbReference type="AlphaFoldDB" id="A0A5Q2TEI1"/>
<keyword evidence="4" id="KW-1185">Reference proteome</keyword>
<dbReference type="InterPro" id="IPR047773">
    <property type="entry name" value="YHYH_dom_bact"/>
</dbReference>
<dbReference type="EMBL" id="CP045915">
    <property type="protein sequence ID" value="QGH33174.1"/>
    <property type="molecule type" value="Genomic_DNA"/>
</dbReference>
<keyword evidence="2" id="KW-0732">Signal</keyword>